<dbReference type="InterPro" id="IPR011010">
    <property type="entry name" value="DNA_brk_join_enz"/>
</dbReference>
<evidence type="ECO:0000256" key="5">
    <source>
        <dbReference type="ARBA" id="ARBA00023125"/>
    </source>
</evidence>
<dbReference type="EC" id="5.6.2.1" evidence="3"/>
<dbReference type="SUPFAM" id="SSF56349">
    <property type="entry name" value="DNA breaking-rejoining enzymes"/>
    <property type="match status" value="1"/>
</dbReference>
<evidence type="ECO:0000259" key="7">
    <source>
        <dbReference type="Pfam" id="PF01028"/>
    </source>
</evidence>
<dbReference type="EMBL" id="PDJJ01000001">
    <property type="protein sequence ID" value="PFG42665.1"/>
    <property type="molecule type" value="Genomic_DNA"/>
</dbReference>
<feature type="domain" description="DNA topoisomerase IB N-terminal" evidence="8">
    <location>
        <begin position="21"/>
        <end position="69"/>
    </location>
</feature>
<keyword evidence="6 9" id="KW-0413">Isomerase</keyword>
<dbReference type="AlphaFoldDB" id="A0A2A9EWP7"/>
<dbReference type="OrthoDB" id="9778962at2"/>
<accession>A0A2A9EWP7</accession>
<dbReference type="InterPro" id="IPR013500">
    <property type="entry name" value="TopoI_cat_euk"/>
</dbReference>
<proteinExistence type="inferred from homology"/>
<evidence type="ECO:0000259" key="8">
    <source>
        <dbReference type="Pfam" id="PF21338"/>
    </source>
</evidence>
<sequence length="327" mass="36694">MRLRRVSVSTPGYSRRAKGDGWVFLDVDALPLTDEAEVVRCTRLAVPPAWSDVWICRYANGHVQAFGRDAAGRGQYLYHEQWSARRARRKHDHVLEVGRRLPGARRTVSRDLALPGLPRPKALALAFRLLDEAYFRAGGEVYARRHRSFGLATIRKEHATVRRDGSVHFRYPAKSGQVRDVLVEDPVVAQVVSTLKRRRGGAELLAWREERSRGGVVWHDVSSADVQRDVKDRLGEDATPKDFRTWHATVLTARALAAVEPPSSERGRRRVVTGIVRDVAEELGNTPAVARSSYIDPRLFDLWEQGRTIGGVSSRSAAERAVLELLS</sequence>
<dbReference type="Gene3D" id="1.10.132.120">
    <property type="match status" value="1"/>
</dbReference>
<comment type="similarity">
    <text evidence="2">Belongs to the type IB topoisomerase family.</text>
</comment>
<evidence type="ECO:0000256" key="4">
    <source>
        <dbReference type="ARBA" id="ARBA00023029"/>
    </source>
</evidence>
<evidence type="ECO:0000256" key="6">
    <source>
        <dbReference type="ARBA" id="ARBA00023235"/>
    </source>
</evidence>
<keyword evidence="4" id="KW-0799">Topoisomerase</keyword>
<dbReference type="GO" id="GO:0003917">
    <property type="term" value="F:DNA topoisomerase type I (single strand cut, ATP-independent) activity"/>
    <property type="evidence" value="ECO:0007669"/>
    <property type="project" value="UniProtKB-EC"/>
</dbReference>
<evidence type="ECO:0000313" key="10">
    <source>
        <dbReference type="Proteomes" id="UP000224130"/>
    </source>
</evidence>
<dbReference type="Proteomes" id="UP000224130">
    <property type="component" value="Unassembled WGS sequence"/>
</dbReference>
<evidence type="ECO:0000256" key="3">
    <source>
        <dbReference type="ARBA" id="ARBA00012891"/>
    </source>
</evidence>
<dbReference type="InterPro" id="IPR014711">
    <property type="entry name" value="TopoI_cat_a-hlx-sub_euk"/>
</dbReference>
<evidence type="ECO:0000256" key="2">
    <source>
        <dbReference type="ARBA" id="ARBA00006645"/>
    </source>
</evidence>
<dbReference type="RefSeq" id="WP_098463138.1">
    <property type="nucleotide sequence ID" value="NZ_PDJJ01000001.1"/>
</dbReference>
<dbReference type="InterPro" id="IPR049331">
    <property type="entry name" value="Top1B_N_bact"/>
</dbReference>
<dbReference type="Gene3D" id="3.90.15.10">
    <property type="entry name" value="Topoisomerase I, Chain A, domain 3"/>
    <property type="match status" value="1"/>
</dbReference>
<organism evidence="9 10">
    <name type="scientific">Isoptericola jiangsuensis</name>
    <dbReference type="NCBI Taxonomy" id="548579"/>
    <lineage>
        <taxon>Bacteria</taxon>
        <taxon>Bacillati</taxon>
        <taxon>Actinomycetota</taxon>
        <taxon>Actinomycetes</taxon>
        <taxon>Micrococcales</taxon>
        <taxon>Promicromonosporaceae</taxon>
        <taxon>Isoptericola</taxon>
    </lineage>
</organism>
<reference evidence="9 10" key="1">
    <citation type="submission" date="2017-10" db="EMBL/GenBank/DDBJ databases">
        <title>Sequencing the genomes of 1000 actinobacteria strains.</title>
        <authorList>
            <person name="Klenk H.-P."/>
        </authorList>
    </citation>
    <scope>NUCLEOTIDE SEQUENCE [LARGE SCALE GENOMIC DNA]</scope>
    <source>
        <strain evidence="9 10">DSM 21863</strain>
    </source>
</reference>
<dbReference type="Pfam" id="PF21338">
    <property type="entry name" value="Top1B_N_bact"/>
    <property type="match status" value="1"/>
</dbReference>
<feature type="domain" description="DNA topoisomerase I catalytic core eukaryotic-type" evidence="7">
    <location>
        <begin position="85"/>
        <end position="291"/>
    </location>
</feature>
<evidence type="ECO:0000313" key="9">
    <source>
        <dbReference type="EMBL" id="PFG42665.1"/>
    </source>
</evidence>
<keyword evidence="10" id="KW-1185">Reference proteome</keyword>
<dbReference type="InterPro" id="IPR035447">
    <property type="entry name" value="DNA_topo_I_N_sf"/>
</dbReference>
<dbReference type="PROSITE" id="PS52038">
    <property type="entry name" value="TOPO_IB_2"/>
    <property type="match status" value="1"/>
</dbReference>
<comment type="caution">
    <text evidence="9">The sequence shown here is derived from an EMBL/GenBank/DDBJ whole genome shotgun (WGS) entry which is preliminary data.</text>
</comment>
<dbReference type="GO" id="GO:0003677">
    <property type="term" value="F:DNA binding"/>
    <property type="evidence" value="ECO:0007669"/>
    <property type="project" value="UniProtKB-KW"/>
</dbReference>
<dbReference type="SUPFAM" id="SSF55869">
    <property type="entry name" value="DNA topoisomerase I domain"/>
    <property type="match status" value="1"/>
</dbReference>
<evidence type="ECO:0000256" key="1">
    <source>
        <dbReference type="ARBA" id="ARBA00000213"/>
    </source>
</evidence>
<protein>
    <recommendedName>
        <fullName evidence="3">DNA topoisomerase</fullName>
        <ecNumber evidence="3">5.6.2.1</ecNumber>
    </recommendedName>
</protein>
<dbReference type="Gene3D" id="3.30.66.10">
    <property type="entry name" value="DNA topoisomerase I domain"/>
    <property type="match status" value="1"/>
</dbReference>
<gene>
    <name evidence="9" type="ORF">ATJ88_1333</name>
</gene>
<dbReference type="PRINTS" id="PR00416">
    <property type="entry name" value="EUTPISMRASEI"/>
</dbReference>
<keyword evidence="5" id="KW-0238">DNA-binding</keyword>
<dbReference type="Pfam" id="PF01028">
    <property type="entry name" value="Topoisom_I"/>
    <property type="match status" value="1"/>
</dbReference>
<dbReference type="GO" id="GO:0006265">
    <property type="term" value="P:DNA topological change"/>
    <property type="evidence" value="ECO:0007669"/>
    <property type="project" value="InterPro"/>
</dbReference>
<comment type="catalytic activity">
    <reaction evidence="1">
        <text>ATP-independent breakage of single-stranded DNA, followed by passage and rejoining.</text>
        <dbReference type="EC" id="5.6.2.1"/>
    </reaction>
</comment>
<dbReference type="InterPro" id="IPR001631">
    <property type="entry name" value="TopoI"/>
</dbReference>
<name>A0A2A9EWP7_9MICO</name>